<gene>
    <name evidence="1" type="ORF">DSY95_04325</name>
</gene>
<feature type="non-terminal residue" evidence="1">
    <location>
        <position position="74"/>
    </location>
</feature>
<comment type="caution">
    <text evidence="1">The sequence shown here is derived from an EMBL/GenBank/DDBJ whole genome shotgun (WGS) entry which is preliminary data.</text>
</comment>
<dbReference type="EMBL" id="QNZJ01000191">
    <property type="protein sequence ID" value="RTZ85841.1"/>
    <property type="molecule type" value="Genomic_DNA"/>
</dbReference>
<reference evidence="1 2" key="1">
    <citation type="submission" date="2018-06" db="EMBL/GenBank/DDBJ databases">
        <title>Combined omics and stable isotope probing to characterize newly discovered Mariana Back-Arc vent microbial communities.</title>
        <authorList>
            <person name="Trembath-Reichert E."/>
            <person name="Huber J.A."/>
        </authorList>
    </citation>
    <scope>NUCLEOTIDE SEQUENCE [LARGE SCALE GENOMIC DNA]</scope>
    <source>
        <strain evidence="1">MAG 54</strain>
    </source>
</reference>
<sequence length="74" mass="8111">MSQLILVLEENPEIQSLIVASLKASAISVTQESNPDLFVQQALNLEPDLILLSNSGGDQNYKNCREIRGKRGTV</sequence>
<proteinExistence type="predicted"/>
<organism evidence="1 2">
    <name type="scientific">SAR324 cluster bacterium</name>
    <dbReference type="NCBI Taxonomy" id="2024889"/>
    <lineage>
        <taxon>Bacteria</taxon>
        <taxon>Deltaproteobacteria</taxon>
        <taxon>SAR324 cluster</taxon>
    </lineage>
</organism>
<evidence type="ECO:0000313" key="2">
    <source>
        <dbReference type="Proteomes" id="UP000287719"/>
    </source>
</evidence>
<dbReference type="SUPFAM" id="SSF52172">
    <property type="entry name" value="CheY-like"/>
    <property type="match status" value="1"/>
</dbReference>
<accession>A0A432GQR5</accession>
<dbReference type="Proteomes" id="UP000287719">
    <property type="component" value="Unassembled WGS sequence"/>
</dbReference>
<dbReference type="InterPro" id="IPR011006">
    <property type="entry name" value="CheY-like_superfamily"/>
</dbReference>
<protein>
    <recommendedName>
        <fullName evidence="3">Response regulator</fullName>
    </recommendedName>
</protein>
<evidence type="ECO:0000313" key="1">
    <source>
        <dbReference type="EMBL" id="RTZ85841.1"/>
    </source>
</evidence>
<name>A0A432GQR5_9DELT</name>
<dbReference type="AlphaFoldDB" id="A0A432GQR5"/>
<evidence type="ECO:0008006" key="3">
    <source>
        <dbReference type="Google" id="ProtNLM"/>
    </source>
</evidence>